<dbReference type="Proteomes" id="UP000286317">
    <property type="component" value="Unassembled WGS sequence"/>
</dbReference>
<evidence type="ECO:0000313" key="1">
    <source>
        <dbReference type="EMBL" id="RIN02555.1"/>
    </source>
</evidence>
<dbReference type="AlphaFoldDB" id="A0A418IIA0"/>
<dbReference type="OrthoDB" id="2080342at2"/>
<dbReference type="EMBL" id="QXUF01000009">
    <property type="protein sequence ID" value="RIN02555.1"/>
    <property type="molecule type" value="Genomic_DNA"/>
</dbReference>
<protein>
    <submittedName>
        <fullName evidence="1">Uncharacterized protein</fullName>
    </submittedName>
</protein>
<proteinExistence type="predicted"/>
<accession>A0A418IIA0</accession>
<name>A0A418IIA0_9STAP</name>
<evidence type="ECO:0000313" key="2">
    <source>
        <dbReference type="Proteomes" id="UP000286317"/>
    </source>
</evidence>
<sequence length="226" mass="26545">MNTIYIVNLPHIRGTEEELSQHKPLDYYYKEGIAVSNYLNQFSPEVLFIELDKSNENEIAKDLKQLERNKVPSYFTEFHFAAMPLSLLRNIPIHPIDDNNKAQRKVLQNRAETMLQKCNPDLYNQMTLFKSQHSQTKDKEDSMLSSMLNQSREVIPLEKYFYILMQAGDVGIQFINHWSQRNYKMAMNTIEKAKNYKCSILFVGKSHSRYLKFIFESTGLFKAVII</sequence>
<dbReference type="RefSeq" id="WP_119585351.1">
    <property type="nucleotide sequence ID" value="NZ_JAWVBH010000001.1"/>
</dbReference>
<dbReference type="InterPro" id="IPR043749">
    <property type="entry name" value="DUF5694"/>
</dbReference>
<reference evidence="1 2" key="1">
    <citation type="journal article" date="2016" name="Front. Microbiol.">
        <title>Comprehensive Phylogenetic Analysis of Bovine Non-aureus Staphylococci Species Based on Whole-Genome Sequencing.</title>
        <authorList>
            <person name="Naushad S."/>
            <person name="Barkema H.W."/>
            <person name="Luby C."/>
            <person name="Condas L.A."/>
            <person name="Nobrega D.B."/>
            <person name="Carson D.A."/>
            <person name="De Buck J."/>
        </authorList>
    </citation>
    <scope>NUCLEOTIDE SEQUENCE [LARGE SCALE GENOMIC DNA]</scope>
    <source>
        <strain evidence="1 2">SNUC 4554</strain>
    </source>
</reference>
<dbReference type="Pfam" id="PF18950">
    <property type="entry name" value="DUF5694"/>
    <property type="match status" value="1"/>
</dbReference>
<keyword evidence="2" id="KW-1185">Reference proteome</keyword>
<dbReference type="GeneID" id="97227117"/>
<organism evidence="1 2">
    <name type="scientific">Staphylococcus shinii</name>
    <dbReference type="NCBI Taxonomy" id="2912228"/>
    <lineage>
        <taxon>Bacteria</taxon>
        <taxon>Bacillati</taxon>
        <taxon>Bacillota</taxon>
        <taxon>Bacilli</taxon>
        <taxon>Bacillales</taxon>
        <taxon>Staphylococcaceae</taxon>
        <taxon>Staphylococcus</taxon>
    </lineage>
</organism>
<comment type="caution">
    <text evidence="1">The sequence shown here is derived from an EMBL/GenBank/DDBJ whole genome shotgun (WGS) entry which is preliminary data.</text>
</comment>
<gene>
    <name evidence="1" type="ORF">BU112_02175</name>
</gene>